<keyword evidence="4 8" id="KW-0479">Metal-binding</keyword>
<dbReference type="Gene3D" id="1.10.630.10">
    <property type="entry name" value="Cytochrome P450"/>
    <property type="match status" value="1"/>
</dbReference>
<protein>
    <submittedName>
        <fullName evidence="10">Cytochrome P450</fullName>
    </submittedName>
</protein>
<accession>A0A5C2RNT6</accession>
<dbReference type="Pfam" id="PF00067">
    <property type="entry name" value="p450"/>
    <property type="match status" value="1"/>
</dbReference>
<evidence type="ECO:0000256" key="6">
    <source>
        <dbReference type="ARBA" id="ARBA00023004"/>
    </source>
</evidence>
<evidence type="ECO:0000256" key="3">
    <source>
        <dbReference type="ARBA" id="ARBA00010617"/>
    </source>
</evidence>
<dbReference type="PANTHER" id="PTHR24305">
    <property type="entry name" value="CYTOCHROME P450"/>
    <property type="match status" value="1"/>
</dbReference>
<keyword evidence="11" id="KW-1185">Reference proteome</keyword>
<comment type="pathway">
    <text evidence="2">Secondary metabolite biosynthesis.</text>
</comment>
<evidence type="ECO:0000256" key="7">
    <source>
        <dbReference type="ARBA" id="ARBA00023033"/>
    </source>
</evidence>
<keyword evidence="9" id="KW-1133">Transmembrane helix</keyword>
<dbReference type="GO" id="GO:0020037">
    <property type="term" value="F:heme binding"/>
    <property type="evidence" value="ECO:0007669"/>
    <property type="project" value="InterPro"/>
</dbReference>
<feature type="transmembrane region" description="Helical" evidence="9">
    <location>
        <begin position="61"/>
        <end position="83"/>
    </location>
</feature>
<feature type="transmembrane region" description="Helical" evidence="9">
    <location>
        <begin position="36"/>
        <end position="55"/>
    </location>
</feature>
<dbReference type="SUPFAM" id="SSF48264">
    <property type="entry name" value="Cytochrome P450"/>
    <property type="match status" value="1"/>
</dbReference>
<name>A0A5C2RNT6_9APHY</name>
<dbReference type="EMBL" id="ML122340">
    <property type="protein sequence ID" value="RPD52781.1"/>
    <property type="molecule type" value="Genomic_DNA"/>
</dbReference>
<dbReference type="OrthoDB" id="6692864at2759"/>
<dbReference type="PANTHER" id="PTHR24305:SF187">
    <property type="entry name" value="P450, PUTATIVE (EUROFUNG)-RELATED"/>
    <property type="match status" value="1"/>
</dbReference>
<reference evidence="10" key="1">
    <citation type="journal article" date="2018" name="Genome Biol. Evol.">
        <title>Genomics and development of Lentinus tigrinus, a white-rot wood-decaying mushroom with dimorphic fruiting bodies.</title>
        <authorList>
            <person name="Wu B."/>
            <person name="Xu Z."/>
            <person name="Knudson A."/>
            <person name="Carlson A."/>
            <person name="Chen N."/>
            <person name="Kovaka S."/>
            <person name="LaButti K."/>
            <person name="Lipzen A."/>
            <person name="Pennachio C."/>
            <person name="Riley R."/>
            <person name="Schakwitz W."/>
            <person name="Umezawa K."/>
            <person name="Ohm R.A."/>
            <person name="Grigoriev I.V."/>
            <person name="Nagy L.G."/>
            <person name="Gibbons J."/>
            <person name="Hibbett D."/>
        </authorList>
    </citation>
    <scope>NUCLEOTIDE SEQUENCE [LARGE SCALE GENOMIC DNA]</scope>
    <source>
        <strain evidence="10">ALCF2SS1-6</strain>
    </source>
</reference>
<keyword evidence="7" id="KW-0503">Monooxygenase</keyword>
<dbReference type="InterPro" id="IPR036396">
    <property type="entry name" value="Cyt_P450_sf"/>
</dbReference>
<dbReference type="PRINTS" id="PR00465">
    <property type="entry name" value="EP450IV"/>
</dbReference>
<dbReference type="GO" id="GO:0005506">
    <property type="term" value="F:iron ion binding"/>
    <property type="evidence" value="ECO:0007669"/>
    <property type="project" value="InterPro"/>
</dbReference>
<keyword evidence="8" id="KW-0349">Heme</keyword>
<dbReference type="Proteomes" id="UP000313359">
    <property type="component" value="Unassembled WGS sequence"/>
</dbReference>
<keyword evidence="9" id="KW-0812">Transmembrane</keyword>
<evidence type="ECO:0000256" key="5">
    <source>
        <dbReference type="ARBA" id="ARBA00023002"/>
    </source>
</evidence>
<keyword evidence="9" id="KW-0472">Membrane</keyword>
<comment type="similarity">
    <text evidence="3">Belongs to the cytochrome P450 family.</text>
</comment>
<dbReference type="PRINTS" id="PR00385">
    <property type="entry name" value="P450"/>
</dbReference>
<evidence type="ECO:0000313" key="11">
    <source>
        <dbReference type="Proteomes" id="UP000313359"/>
    </source>
</evidence>
<evidence type="ECO:0000313" key="10">
    <source>
        <dbReference type="EMBL" id="RPD52781.1"/>
    </source>
</evidence>
<dbReference type="InterPro" id="IPR002403">
    <property type="entry name" value="Cyt_P450_E_grp-IV"/>
</dbReference>
<dbReference type="InterPro" id="IPR001128">
    <property type="entry name" value="Cyt_P450"/>
</dbReference>
<proteinExistence type="inferred from homology"/>
<keyword evidence="6 8" id="KW-0408">Iron</keyword>
<dbReference type="CDD" id="cd11061">
    <property type="entry name" value="CYP67-like"/>
    <property type="match status" value="1"/>
</dbReference>
<comment type="cofactor">
    <cofactor evidence="1 8">
        <name>heme</name>
        <dbReference type="ChEBI" id="CHEBI:30413"/>
    </cofactor>
</comment>
<dbReference type="GO" id="GO:0004497">
    <property type="term" value="F:monooxygenase activity"/>
    <property type="evidence" value="ECO:0007669"/>
    <property type="project" value="UniProtKB-KW"/>
</dbReference>
<dbReference type="GO" id="GO:0016705">
    <property type="term" value="F:oxidoreductase activity, acting on paired donors, with incorporation or reduction of molecular oxygen"/>
    <property type="evidence" value="ECO:0007669"/>
    <property type="project" value="InterPro"/>
</dbReference>
<evidence type="ECO:0000256" key="9">
    <source>
        <dbReference type="SAM" id="Phobius"/>
    </source>
</evidence>
<organism evidence="10 11">
    <name type="scientific">Lentinus tigrinus ALCF2SS1-6</name>
    <dbReference type="NCBI Taxonomy" id="1328759"/>
    <lineage>
        <taxon>Eukaryota</taxon>
        <taxon>Fungi</taxon>
        <taxon>Dikarya</taxon>
        <taxon>Basidiomycota</taxon>
        <taxon>Agaricomycotina</taxon>
        <taxon>Agaricomycetes</taxon>
        <taxon>Polyporales</taxon>
        <taxon>Polyporaceae</taxon>
        <taxon>Lentinus</taxon>
    </lineage>
</organism>
<dbReference type="STRING" id="1328759.A0A5C2RNT6"/>
<keyword evidence="5" id="KW-0560">Oxidoreductase</keyword>
<dbReference type="AlphaFoldDB" id="A0A5C2RNT6"/>
<evidence type="ECO:0000256" key="8">
    <source>
        <dbReference type="PIRSR" id="PIRSR602403-1"/>
    </source>
</evidence>
<evidence type="ECO:0000256" key="4">
    <source>
        <dbReference type="ARBA" id="ARBA00022723"/>
    </source>
</evidence>
<feature type="binding site" description="axial binding residue" evidence="8">
    <location>
        <position position="506"/>
    </location>
    <ligand>
        <name>heme</name>
        <dbReference type="ChEBI" id="CHEBI:30413"/>
    </ligand>
    <ligandPart>
        <name>Fe</name>
        <dbReference type="ChEBI" id="CHEBI:18248"/>
    </ligandPart>
</feature>
<gene>
    <name evidence="10" type="ORF">L227DRAFT_581920</name>
</gene>
<sequence length="563" mass="62554">MAEVAEGVSPSKAVAVAVSLGLVAHQIFRRYETYNIIVHAALLFGPPTLLTAFTLPSEWSLLYGAFVLFSTYLATLAASIVIYRLSPLHPLARYPGPIGCKISKLYLGAICIPGYQHKYIQALHNRYGDVVRIGPNDLSIRDASRINPLMGASGVPKGPHFIGRMLSATGLPMVAIQDTDVHLRRRKLWQRGMSPSAIKEYEHFIARRARQLLDRMGEQKGEITIGNWFNYFTYDFMSDMAFGGGSELLDAGHDEGNVWALLDDAMFIATFFGHLPWLGVYIGKIPAATGNLSILLNRCVECATARVKKGSEKKDLFHYLNQEDLPNLPPPPMQQLIDDGVLAIIAGADTTSSALTSLVYCLLMHPDVYDKLQAEVDKFYPSGEDAMDTKHHREMPYLNAVINEVLRVYPPVPGGSQRQVPPDGQGVLVGDLYLPPGTIFWCHIYSTHHDPRNFTDPSSFWPERWLIASEDPSLAPSDPAARGLDKTTLVHNETGFLPFSTGPMNCVGKTLAMQEMRMVVCALLQRYKIRARDGWDGGNFESEYRDYFTAPRPEVPVVLETRA</sequence>
<evidence type="ECO:0000256" key="1">
    <source>
        <dbReference type="ARBA" id="ARBA00001971"/>
    </source>
</evidence>
<dbReference type="InterPro" id="IPR050121">
    <property type="entry name" value="Cytochrome_P450_monoxygenase"/>
</dbReference>
<evidence type="ECO:0000256" key="2">
    <source>
        <dbReference type="ARBA" id="ARBA00005179"/>
    </source>
</evidence>